<dbReference type="Proteomes" id="UP000289738">
    <property type="component" value="Chromosome A01"/>
</dbReference>
<evidence type="ECO:0000313" key="2">
    <source>
        <dbReference type="Proteomes" id="UP000289738"/>
    </source>
</evidence>
<protein>
    <submittedName>
        <fullName evidence="1">Uncharacterized protein</fullName>
    </submittedName>
</protein>
<sequence length="219" mass="25031">MFPSKPWTVASQQRNLREEDDAAVAFVLHGHAENEQAIADDVSESTNRKDATILCGSSIPRKAATLPLEILTVAVDSEENNPPQPLTAPVGETKPKFRVTHDMDFNRDDTLEILVRMLQYRLTRRHIQTLIPGRPIDGRVIEMVAMRNTCSIQHVRHPFFWCLPPAFAEGVAKGLSLEELTETYIPFWVKPSRFLNNVLNFILYVLNKIFVPIEDIFWH</sequence>
<organism evidence="1 2">
    <name type="scientific">Arachis hypogaea</name>
    <name type="common">Peanut</name>
    <dbReference type="NCBI Taxonomy" id="3818"/>
    <lineage>
        <taxon>Eukaryota</taxon>
        <taxon>Viridiplantae</taxon>
        <taxon>Streptophyta</taxon>
        <taxon>Embryophyta</taxon>
        <taxon>Tracheophyta</taxon>
        <taxon>Spermatophyta</taxon>
        <taxon>Magnoliopsida</taxon>
        <taxon>eudicotyledons</taxon>
        <taxon>Gunneridae</taxon>
        <taxon>Pentapetalae</taxon>
        <taxon>rosids</taxon>
        <taxon>fabids</taxon>
        <taxon>Fabales</taxon>
        <taxon>Fabaceae</taxon>
        <taxon>Papilionoideae</taxon>
        <taxon>50 kb inversion clade</taxon>
        <taxon>dalbergioids sensu lato</taxon>
        <taxon>Dalbergieae</taxon>
        <taxon>Pterocarpus clade</taxon>
        <taxon>Arachis</taxon>
    </lineage>
</organism>
<keyword evidence="2" id="KW-1185">Reference proteome</keyword>
<name>A0A445EJF3_ARAHY</name>
<proteinExistence type="predicted"/>
<accession>A0A445EJF3</accession>
<evidence type="ECO:0000313" key="1">
    <source>
        <dbReference type="EMBL" id="RYR75554.1"/>
    </source>
</evidence>
<reference evidence="1 2" key="1">
    <citation type="submission" date="2019-01" db="EMBL/GenBank/DDBJ databases">
        <title>Sequencing of cultivated peanut Arachis hypogaea provides insights into genome evolution and oil improvement.</title>
        <authorList>
            <person name="Chen X."/>
        </authorList>
    </citation>
    <scope>NUCLEOTIDE SEQUENCE [LARGE SCALE GENOMIC DNA]</scope>
    <source>
        <strain evidence="2">cv. Fuhuasheng</strain>
        <tissue evidence="1">Leaves</tissue>
    </source>
</reference>
<comment type="caution">
    <text evidence="1">The sequence shown here is derived from an EMBL/GenBank/DDBJ whole genome shotgun (WGS) entry which is preliminary data.</text>
</comment>
<dbReference type="EMBL" id="SDMP01000001">
    <property type="protein sequence ID" value="RYR75554.1"/>
    <property type="molecule type" value="Genomic_DNA"/>
</dbReference>
<dbReference type="AlphaFoldDB" id="A0A445EJF3"/>
<gene>
    <name evidence="1" type="ORF">Ahy_A01g000103</name>
</gene>